<reference evidence="1" key="1">
    <citation type="submission" date="2021-06" db="EMBL/GenBank/DDBJ databases">
        <authorList>
            <person name="Kallberg Y."/>
            <person name="Tangrot J."/>
            <person name="Rosling A."/>
        </authorList>
    </citation>
    <scope>NUCLEOTIDE SEQUENCE</scope>
    <source>
        <strain evidence="1">MA461A</strain>
    </source>
</reference>
<organism evidence="1 2">
    <name type="scientific">Racocetra persica</name>
    <dbReference type="NCBI Taxonomy" id="160502"/>
    <lineage>
        <taxon>Eukaryota</taxon>
        <taxon>Fungi</taxon>
        <taxon>Fungi incertae sedis</taxon>
        <taxon>Mucoromycota</taxon>
        <taxon>Glomeromycotina</taxon>
        <taxon>Glomeromycetes</taxon>
        <taxon>Diversisporales</taxon>
        <taxon>Gigasporaceae</taxon>
        <taxon>Racocetra</taxon>
    </lineage>
</organism>
<accession>A0ACA9Q207</accession>
<proteinExistence type="predicted"/>
<protein>
    <submittedName>
        <fullName evidence="1">7665_t:CDS:1</fullName>
    </submittedName>
</protein>
<comment type="caution">
    <text evidence="1">The sequence shown here is derived from an EMBL/GenBank/DDBJ whole genome shotgun (WGS) entry which is preliminary data.</text>
</comment>
<gene>
    <name evidence="1" type="ORF">RPERSI_LOCUS12053</name>
</gene>
<sequence>ALKTVLPQTSNEDIGKYDEQLNKVDNFDPVLIISPNCNWIAQNTYQKLSNEPIGTAWILTKVEVRKSDFGEDNRIIFNESDDLLSQLSKSKVRKIKASKGTS</sequence>
<evidence type="ECO:0000313" key="1">
    <source>
        <dbReference type="EMBL" id="CAG8729946.1"/>
    </source>
</evidence>
<keyword evidence="2" id="KW-1185">Reference proteome</keyword>
<dbReference type="Proteomes" id="UP000789920">
    <property type="component" value="Unassembled WGS sequence"/>
</dbReference>
<name>A0ACA9Q207_9GLOM</name>
<feature type="non-terminal residue" evidence="1">
    <location>
        <position position="1"/>
    </location>
</feature>
<evidence type="ECO:0000313" key="2">
    <source>
        <dbReference type="Proteomes" id="UP000789920"/>
    </source>
</evidence>
<dbReference type="EMBL" id="CAJVQC010025444">
    <property type="protein sequence ID" value="CAG8729946.1"/>
    <property type="molecule type" value="Genomic_DNA"/>
</dbReference>